<dbReference type="Proteomes" id="UP000360750">
    <property type="component" value="Unassembled WGS sequence"/>
</dbReference>
<dbReference type="InterPro" id="IPR025736">
    <property type="entry name" value="PucR_C-HTH_dom"/>
</dbReference>
<accession>A0ABD7V4Y6</accession>
<protein>
    <submittedName>
        <fullName evidence="3">Sugar diacid utilization regulator</fullName>
    </submittedName>
</protein>
<feature type="domain" description="PucR C-terminal helix-turn-helix" evidence="2">
    <location>
        <begin position="456"/>
        <end position="513"/>
    </location>
</feature>
<feature type="domain" description="Purine catabolism PurC-like" evidence="1">
    <location>
        <begin position="6"/>
        <end position="110"/>
    </location>
</feature>
<dbReference type="PANTHER" id="PTHR33744:SF1">
    <property type="entry name" value="DNA-BINDING TRANSCRIPTIONAL ACTIVATOR ADER"/>
    <property type="match status" value="1"/>
</dbReference>
<evidence type="ECO:0000259" key="1">
    <source>
        <dbReference type="Pfam" id="PF07905"/>
    </source>
</evidence>
<dbReference type="AlphaFoldDB" id="A0ABD7V4Y6"/>
<proteinExistence type="predicted"/>
<dbReference type="InterPro" id="IPR012914">
    <property type="entry name" value="PucR_dom"/>
</dbReference>
<dbReference type="InterPro" id="IPR051448">
    <property type="entry name" value="CdaR-like_regulators"/>
</dbReference>
<gene>
    <name evidence="3" type="ORF">NCTC8139_02906</name>
</gene>
<dbReference type="EMBL" id="CAACYD010000007">
    <property type="protein sequence ID" value="VFA89344.1"/>
    <property type="molecule type" value="Genomic_DNA"/>
</dbReference>
<dbReference type="PANTHER" id="PTHR33744">
    <property type="entry name" value="CARBOHYDRATE DIACID REGULATOR"/>
    <property type="match status" value="1"/>
</dbReference>
<reference evidence="3 4" key="1">
    <citation type="submission" date="2019-02" db="EMBL/GenBank/DDBJ databases">
        <authorList>
            <consortium name="Pathogen Informatics"/>
        </authorList>
    </citation>
    <scope>NUCLEOTIDE SEQUENCE [LARGE SCALE GENOMIC DNA]</scope>
    <source>
        <strain evidence="3 4">3012STDY6756503</strain>
    </source>
</reference>
<name>A0ABD7V4Y6_9ACTN</name>
<dbReference type="Pfam" id="PF07905">
    <property type="entry name" value="PucR"/>
    <property type="match status" value="1"/>
</dbReference>
<evidence type="ECO:0000313" key="4">
    <source>
        <dbReference type="Proteomes" id="UP000360750"/>
    </source>
</evidence>
<sequence length="526" mass="56929">MVQNGQPRLVGGSRLDREVRWVHVSDLADLTDLLQGGELVLTTGCAMLADPVGYLEGLAATGAVGVIAELLDAEVPQTVAATADRLGLPVVVLRRAIRFVEVTEEVHRSIVADQYEEVVFSRHVHEVFTGLGMRRAGVSEIVSAAAELIGRPVVLEDLTRQVLAFDGRGGPPAELLRDWDRRSRLTPSSRETAVTGPEGWLVSPVGAPRQEWGRLIVPDPADLGERARMPLERAAQALALHRMAEQNRTELEIRAQNGLVDDLRLGRIPDEAEAVARARALGLGPGLSYAPVTVRIVESSDPDQVLAQGRLTRALDAVRHSVRAARRTALTALRPHGRIDLILSSPASGDTEPELTQVCSSIRSSLLRVDGVARVAIGVAPDSTRLVDAARGLAEAAHVADAALSLPDGDRAFHRTTDVRLRGLIAVIRSDPRVQAFAETELRRLLEHHARHGDDLLETFRRFIESGGNKAELAKAMNLARPTVYSRLARIERLLGVPLDDAESRASLHAALLVLDSRTEPLVESA</sequence>
<dbReference type="Gene3D" id="1.10.10.2840">
    <property type="entry name" value="PucR C-terminal helix-turn-helix domain"/>
    <property type="match status" value="1"/>
</dbReference>
<organism evidence="3 4">
    <name type="scientific">Gordonia paraffinivorans</name>
    <dbReference type="NCBI Taxonomy" id="175628"/>
    <lineage>
        <taxon>Bacteria</taxon>
        <taxon>Bacillati</taxon>
        <taxon>Actinomycetota</taxon>
        <taxon>Actinomycetes</taxon>
        <taxon>Mycobacteriales</taxon>
        <taxon>Gordoniaceae</taxon>
        <taxon>Gordonia</taxon>
    </lineage>
</organism>
<evidence type="ECO:0000313" key="3">
    <source>
        <dbReference type="EMBL" id="VFA89344.1"/>
    </source>
</evidence>
<dbReference type="Pfam" id="PF13556">
    <property type="entry name" value="HTH_30"/>
    <property type="match status" value="1"/>
</dbReference>
<evidence type="ECO:0000259" key="2">
    <source>
        <dbReference type="Pfam" id="PF13556"/>
    </source>
</evidence>
<comment type="caution">
    <text evidence="3">The sequence shown here is derived from an EMBL/GenBank/DDBJ whole genome shotgun (WGS) entry which is preliminary data.</text>
</comment>
<dbReference type="InterPro" id="IPR042070">
    <property type="entry name" value="PucR_C-HTH_sf"/>
</dbReference>